<dbReference type="PANTHER" id="PTHR11199">
    <property type="entry name" value="STROMAL ANTIGEN"/>
    <property type="match status" value="1"/>
</dbReference>
<feature type="region of interest" description="Disordered" evidence="1">
    <location>
        <begin position="1208"/>
        <end position="1303"/>
    </location>
</feature>
<reference evidence="3 4" key="1">
    <citation type="submission" date="2024-02" db="EMBL/GenBank/DDBJ databases">
        <title>Discinaceae phylogenomics.</title>
        <authorList>
            <person name="Dirks A.C."/>
            <person name="James T.Y."/>
        </authorList>
    </citation>
    <scope>NUCLEOTIDE SEQUENCE [LARGE SCALE GENOMIC DNA]</scope>
    <source>
        <strain evidence="3 4">ACD0624</strain>
    </source>
</reference>
<feature type="region of interest" description="Disordered" evidence="1">
    <location>
        <begin position="1184"/>
        <end position="1203"/>
    </location>
</feature>
<dbReference type="InterPro" id="IPR056396">
    <property type="entry name" value="HEAT_SCC3-SA"/>
</dbReference>
<evidence type="ECO:0000313" key="4">
    <source>
        <dbReference type="Proteomes" id="UP001447188"/>
    </source>
</evidence>
<feature type="region of interest" description="Disordered" evidence="1">
    <location>
        <begin position="1101"/>
        <end position="1130"/>
    </location>
</feature>
<evidence type="ECO:0000259" key="2">
    <source>
        <dbReference type="PROSITE" id="PS51425"/>
    </source>
</evidence>
<feature type="compositionally biased region" description="Low complexity" evidence="1">
    <location>
        <begin position="161"/>
        <end position="173"/>
    </location>
</feature>
<dbReference type="InterPro" id="IPR013721">
    <property type="entry name" value="STAG"/>
</dbReference>
<dbReference type="SUPFAM" id="SSF48371">
    <property type="entry name" value="ARM repeat"/>
    <property type="match status" value="1"/>
</dbReference>
<feature type="region of interest" description="Disordered" evidence="1">
    <location>
        <begin position="1"/>
        <end position="267"/>
    </location>
</feature>
<dbReference type="EMBL" id="JBBBZM010000068">
    <property type="protein sequence ID" value="KAL0635492.1"/>
    <property type="molecule type" value="Genomic_DNA"/>
</dbReference>
<dbReference type="PANTHER" id="PTHR11199:SF0">
    <property type="entry name" value="LD34181P-RELATED"/>
    <property type="match status" value="1"/>
</dbReference>
<gene>
    <name evidence="3" type="primary">IRR1</name>
    <name evidence="3" type="ORF">Q9L58_005540</name>
</gene>
<dbReference type="Pfam" id="PF24571">
    <property type="entry name" value="HEAT_SCC3-SA"/>
    <property type="match status" value="1"/>
</dbReference>
<dbReference type="InterPro" id="IPR039662">
    <property type="entry name" value="Cohesin_Scc3/SA"/>
</dbReference>
<dbReference type="Pfam" id="PF21581">
    <property type="entry name" value="SCD"/>
    <property type="match status" value="1"/>
</dbReference>
<proteinExistence type="predicted"/>
<feature type="compositionally biased region" description="Acidic residues" evidence="1">
    <location>
        <begin position="147"/>
        <end position="160"/>
    </location>
</feature>
<evidence type="ECO:0000256" key="1">
    <source>
        <dbReference type="SAM" id="MobiDB-lite"/>
    </source>
</evidence>
<feature type="compositionally biased region" description="Acidic residues" evidence="1">
    <location>
        <begin position="1231"/>
        <end position="1262"/>
    </location>
</feature>
<dbReference type="InterPro" id="IPR016024">
    <property type="entry name" value="ARM-type_fold"/>
</dbReference>
<dbReference type="Proteomes" id="UP001447188">
    <property type="component" value="Unassembled WGS sequence"/>
</dbReference>
<feature type="compositionally biased region" description="Basic and acidic residues" evidence="1">
    <location>
        <begin position="1101"/>
        <end position="1110"/>
    </location>
</feature>
<feature type="compositionally biased region" description="Basic residues" evidence="1">
    <location>
        <begin position="1192"/>
        <end position="1201"/>
    </location>
</feature>
<feature type="compositionally biased region" description="Acidic residues" evidence="1">
    <location>
        <begin position="256"/>
        <end position="265"/>
    </location>
</feature>
<feature type="compositionally biased region" description="Acidic residues" evidence="1">
    <location>
        <begin position="80"/>
        <end position="108"/>
    </location>
</feature>
<feature type="compositionally biased region" description="Basic residues" evidence="1">
    <location>
        <begin position="195"/>
        <end position="222"/>
    </location>
</feature>
<sequence length="1303" mass="143650">MPARIASNPPDAMDTSDGNAEDASLALPPRARGRNGASAPDTSRRRRSTRVVKKPELLSTQQAATPPPKTKRKRPVREESESEEEQDKDEDEEDQNAAEEDPEEDGEEEAPKPKPKPKSKVKAKPKPKSKPKPKLKEPEKDGTGDEKEGEADGDDDDDSSSDSSSSSNSNSNSSEEEDDEEESEGEPDEEEIKERRKKNAAARAKRGTARPTTKKPPAKKTRTATGAVAAPVARKTANGRRKSAAKGKGKAVVNGDEGEDADGEPTESTINYLYNSVFEGEEDHDETAQQWTQKYEEDNSEAMKDMVNFILKCCGCDKYVTSYDIEDQDSAATTLSQIQEAFQLQKTADYPLTSKKPTFRRFRHTLSTFLHALITTVAAHNLLASDPALIENIQVWITAMSSSTLRQFRHTSTVVALDIVSSLSSIAAEQRKANSTTNRQLEAEGKKAKRNEGRITALEDKLKEGDAHRDTAENIIRDIFDTVFVHRYRDIDARIRSDCVRELGAWILVLPDVFFDGSYLRYLGWVLSDTTSTTRLEVVKALTKLYRKKDSVSGLRHFTERFRPRLVEMATRDADSGVRAATVELLDVVREVGYLEPEDVDTVGRLLFDSEPKVRKAVVGFFVENISDLYEAKLEELGGEETVTEALDGDDDGPTMGWIKLKCLVEVLATYDLADGAEPEDEAVSGEKTVLKGGDAESRFSLAGCVLWDAFEELSDWEGVARYLLFDHSAHAEESDEGDVQKKVKGMVALGASEEAILLQVLNASVAAIIAEGGEVGKKKGAPKRTAKEIEKHTETVSRNLMMLIPPLLKKFGPVPDAATSVLRLEQLMKLDVFQELRQSTAYASLLDDINRQFLTHADESVLREASAAILHAKTFEELDEVTDQKVGQLKDEAVTALVNAVRGKDLAKGKFSDASLTELINTVRRLEYIASITNCVEIMETPSATSSSSKAAAVRPIEVLMNLLLRGASVDELEEELMIHTMKTLEYYFMWKISAIAEIDDTTELNIDELIVRRDAAMARIGGILETRSKVDPVRVAAAATLMGLATLFIAAAARGTVADTEVATKLGAIGRPLEQPLQELLLTVFDAVEKTFAKAARRTLEPDEHAAPEDVDADEEEDEARSEADESAVLAHEQRLCEITGKIVLAVLARAVDEEVFRKRLARNVGILGPNYREIVAHLNSGSDDIPKKVPGKRGRKPRPYADEVVVGSDAEEEHEDAEPQGGRAADEKQEEEEVEEEVEVEVEEEEEHHDEIVELEEEDVKVLIEIESDNESEPDPEAEVPPDGGGDEDEDEDMPDVADE</sequence>
<dbReference type="Gene3D" id="1.25.10.10">
    <property type="entry name" value="Leucine-rich Repeat Variant"/>
    <property type="match status" value="1"/>
</dbReference>
<evidence type="ECO:0000313" key="3">
    <source>
        <dbReference type="EMBL" id="KAL0635492.1"/>
    </source>
</evidence>
<feature type="compositionally biased region" description="Acidic residues" evidence="1">
    <location>
        <begin position="1269"/>
        <end position="1303"/>
    </location>
</feature>
<feature type="domain" description="SCD" evidence="2">
    <location>
        <begin position="484"/>
        <end position="569"/>
    </location>
</feature>
<dbReference type="InterPro" id="IPR020839">
    <property type="entry name" value="SCD"/>
</dbReference>
<feature type="compositionally biased region" description="Acidic residues" evidence="1">
    <location>
        <begin position="1212"/>
        <end position="1221"/>
    </location>
</feature>
<accession>A0ABR3GHV4</accession>
<keyword evidence="4" id="KW-1185">Reference proteome</keyword>
<feature type="compositionally biased region" description="Acidic residues" evidence="1">
    <location>
        <begin position="1111"/>
        <end position="1122"/>
    </location>
</feature>
<protein>
    <submittedName>
        <fullName evidence="3">Cohesin complex subunit</fullName>
    </submittedName>
</protein>
<comment type="caution">
    <text evidence="3">The sequence shown here is derived from an EMBL/GenBank/DDBJ whole genome shotgun (WGS) entry which is preliminary data.</text>
</comment>
<feature type="compositionally biased region" description="Basic and acidic residues" evidence="1">
    <location>
        <begin position="134"/>
        <end position="146"/>
    </location>
</feature>
<feature type="compositionally biased region" description="Basic residues" evidence="1">
    <location>
        <begin position="113"/>
        <end position="133"/>
    </location>
</feature>
<feature type="compositionally biased region" description="Acidic residues" evidence="1">
    <location>
        <begin position="174"/>
        <end position="191"/>
    </location>
</feature>
<dbReference type="PROSITE" id="PS51425">
    <property type="entry name" value="SCD"/>
    <property type="match status" value="1"/>
</dbReference>
<dbReference type="InterPro" id="IPR011989">
    <property type="entry name" value="ARM-like"/>
</dbReference>
<dbReference type="Pfam" id="PF08514">
    <property type="entry name" value="STAG"/>
    <property type="match status" value="1"/>
</dbReference>
<organism evidence="3 4">
    <name type="scientific">Discina gigas</name>
    <dbReference type="NCBI Taxonomy" id="1032678"/>
    <lineage>
        <taxon>Eukaryota</taxon>
        <taxon>Fungi</taxon>
        <taxon>Dikarya</taxon>
        <taxon>Ascomycota</taxon>
        <taxon>Pezizomycotina</taxon>
        <taxon>Pezizomycetes</taxon>
        <taxon>Pezizales</taxon>
        <taxon>Discinaceae</taxon>
        <taxon>Discina</taxon>
    </lineage>
</organism>
<feature type="compositionally biased region" description="Basic residues" evidence="1">
    <location>
        <begin position="237"/>
        <end position="249"/>
    </location>
</feature>
<name>A0ABR3GHV4_9PEZI</name>